<accession>A0A0C2Y431</accession>
<dbReference type="EMBL" id="KN831813">
    <property type="protein sequence ID" value="KIM35832.1"/>
    <property type="molecule type" value="Genomic_DNA"/>
</dbReference>
<dbReference type="OrthoDB" id="3172239at2759"/>
<feature type="chain" id="PRO_5012926702" description="F-box domain-containing protein" evidence="1">
    <location>
        <begin position="16"/>
        <end position="666"/>
    </location>
</feature>
<gene>
    <name evidence="2" type="ORF">M413DRAFT_14317</name>
</gene>
<keyword evidence="3" id="KW-1185">Reference proteome</keyword>
<dbReference type="Proteomes" id="UP000053424">
    <property type="component" value="Unassembled WGS sequence"/>
</dbReference>
<dbReference type="InterPro" id="IPR032675">
    <property type="entry name" value="LRR_dom_sf"/>
</dbReference>
<dbReference type="HOGENOM" id="CLU_024199_2_3_1"/>
<keyword evidence="1" id="KW-0732">Signal</keyword>
<dbReference type="STRING" id="686832.A0A0C2Y431"/>
<dbReference type="SUPFAM" id="SSF52047">
    <property type="entry name" value="RNI-like"/>
    <property type="match status" value="1"/>
</dbReference>
<evidence type="ECO:0000313" key="3">
    <source>
        <dbReference type="Proteomes" id="UP000053424"/>
    </source>
</evidence>
<reference evidence="3" key="2">
    <citation type="submission" date="2015-01" db="EMBL/GenBank/DDBJ databases">
        <title>Evolutionary Origins and Diversification of the Mycorrhizal Mutualists.</title>
        <authorList>
            <consortium name="DOE Joint Genome Institute"/>
            <consortium name="Mycorrhizal Genomics Consortium"/>
            <person name="Kohler A."/>
            <person name="Kuo A."/>
            <person name="Nagy L.G."/>
            <person name="Floudas D."/>
            <person name="Copeland A."/>
            <person name="Barry K.W."/>
            <person name="Cichocki N."/>
            <person name="Veneault-Fourrey C."/>
            <person name="LaButti K."/>
            <person name="Lindquist E.A."/>
            <person name="Lipzen A."/>
            <person name="Lundell T."/>
            <person name="Morin E."/>
            <person name="Murat C."/>
            <person name="Riley R."/>
            <person name="Ohm R."/>
            <person name="Sun H."/>
            <person name="Tunlid A."/>
            <person name="Henrissat B."/>
            <person name="Grigoriev I.V."/>
            <person name="Hibbett D.S."/>
            <person name="Martin F."/>
        </authorList>
    </citation>
    <scope>NUCLEOTIDE SEQUENCE [LARGE SCALE GENOMIC DNA]</scope>
    <source>
        <strain evidence="3">h7</strain>
    </source>
</reference>
<dbReference type="AlphaFoldDB" id="A0A0C2Y431"/>
<dbReference type="Gene3D" id="3.80.10.10">
    <property type="entry name" value="Ribonuclease Inhibitor"/>
    <property type="match status" value="1"/>
</dbReference>
<reference evidence="2 3" key="1">
    <citation type="submission" date="2014-04" db="EMBL/GenBank/DDBJ databases">
        <authorList>
            <consortium name="DOE Joint Genome Institute"/>
            <person name="Kuo A."/>
            <person name="Gay G."/>
            <person name="Dore J."/>
            <person name="Kohler A."/>
            <person name="Nagy L.G."/>
            <person name="Floudas D."/>
            <person name="Copeland A."/>
            <person name="Barry K.W."/>
            <person name="Cichocki N."/>
            <person name="Veneault-Fourrey C."/>
            <person name="LaButti K."/>
            <person name="Lindquist E.A."/>
            <person name="Lipzen A."/>
            <person name="Lundell T."/>
            <person name="Morin E."/>
            <person name="Murat C."/>
            <person name="Sun H."/>
            <person name="Tunlid A."/>
            <person name="Henrissat B."/>
            <person name="Grigoriev I.V."/>
            <person name="Hibbett D.S."/>
            <person name="Martin F."/>
            <person name="Nordberg H.P."/>
            <person name="Cantor M.N."/>
            <person name="Hua S.X."/>
        </authorList>
    </citation>
    <scope>NUCLEOTIDE SEQUENCE [LARGE SCALE GENOMIC DNA]</scope>
    <source>
        <strain evidence="3">h7</strain>
    </source>
</reference>
<name>A0A0C2Y431_HEBCY</name>
<proteinExistence type="predicted"/>
<evidence type="ECO:0000313" key="2">
    <source>
        <dbReference type="EMBL" id="KIM35832.1"/>
    </source>
</evidence>
<organism evidence="2 3">
    <name type="scientific">Hebeloma cylindrosporum</name>
    <dbReference type="NCBI Taxonomy" id="76867"/>
    <lineage>
        <taxon>Eukaryota</taxon>
        <taxon>Fungi</taxon>
        <taxon>Dikarya</taxon>
        <taxon>Basidiomycota</taxon>
        <taxon>Agaricomycotina</taxon>
        <taxon>Agaricomycetes</taxon>
        <taxon>Agaricomycetidae</taxon>
        <taxon>Agaricales</taxon>
        <taxon>Agaricineae</taxon>
        <taxon>Hymenogastraceae</taxon>
        <taxon>Hebeloma</taxon>
    </lineage>
</organism>
<feature type="signal peptide" evidence="1">
    <location>
        <begin position="1"/>
        <end position="15"/>
    </location>
</feature>
<sequence>MSLVFFIVFGILVCAKLLPRLTHSSLLSSGKSIDWALAPIQRGLGESGTQHLVLVTPLQLTSSKSESGGSSNEEIVRLADLRVADLRESIRALNCHRNDHIPIAKLPVEVVTEIFLIHQQNCRNCETVKNPLCLRYKKTVVSLAWIGVTHVYRRWREIALNFPGLWVRIPFHNRKWAEKMESRCHPSFPVVSATCYSDVPKPEAQRLKKFLKKHLSRVQVLDFDHSSPRSIANLFQNHLEPTSVPHLSTLRLLTAWSSNLDLLQIVNSRLLNTVSLRELEFPTTFRWDLSLFNGLTHLKLVNGSISDQTKASHREFLDALRRMPTLQCLHLNGPFLPEAPDASSLEPVHLPNLRDLLVYDTVYIIDFFLRHVNFPPATRTTIHCRYEGLDFQLAHISPILPPLKEILKNRPQDRKLHHIKYNDFPTSGRVGLSFQGWISSDHTAGLEGGESNADFPSSTPDFTFSVEQCYLESLENSNQLAMGIFELLPQDDIFSFSIDGHVRHISCVVLARKLAQLPMLKALSLGHINSAPIVVELAKVRQPDDDSSPQWSMATFPALQYLDFTGFHFQDTHLDLTTLYNCLKKRSEHGLGPGRLRVNLERLGYAYEDTEIELLLEELVEVVWIRDIETSHRTLNAHSDSEDSPEDWDFGCGPDCFYCNGFLAHP</sequence>
<evidence type="ECO:0000256" key="1">
    <source>
        <dbReference type="SAM" id="SignalP"/>
    </source>
</evidence>
<evidence type="ECO:0008006" key="4">
    <source>
        <dbReference type="Google" id="ProtNLM"/>
    </source>
</evidence>
<protein>
    <recommendedName>
        <fullName evidence="4">F-box domain-containing protein</fullName>
    </recommendedName>
</protein>